<feature type="chain" id="PRO_5045947027" evidence="1">
    <location>
        <begin position="19"/>
        <end position="177"/>
    </location>
</feature>
<accession>A0ABQ9F9M2</accession>
<reference evidence="2 3" key="1">
    <citation type="submission" date="2022-12" db="EMBL/GenBank/DDBJ databases">
        <title>Chromosome-level genome of Tegillarca granosa.</title>
        <authorList>
            <person name="Kim J."/>
        </authorList>
    </citation>
    <scope>NUCLEOTIDE SEQUENCE [LARGE SCALE GENOMIC DNA]</scope>
    <source>
        <strain evidence="2">Teg-2019</strain>
        <tissue evidence="2">Adductor muscle</tissue>
    </source>
</reference>
<keyword evidence="1" id="KW-0732">Signal</keyword>
<comment type="caution">
    <text evidence="2">The sequence shown here is derived from an EMBL/GenBank/DDBJ whole genome shotgun (WGS) entry which is preliminary data.</text>
</comment>
<organism evidence="2 3">
    <name type="scientific">Tegillarca granosa</name>
    <name type="common">Malaysian cockle</name>
    <name type="synonym">Anadara granosa</name>
    <dbReference type="NCBI Taxonomy" id="220873"/>
    <lineage>
        <taxon>Eukaryota</taxon>
        <taxon>Metazoa</taxon>
        <taxon>Spiralia</taxon>
        <taxon>Lophotrochozoa</taxon>
        <taxon>Mollusca</taxon>
        <taxon>Bivalvia</taxon>
        <taxon>Autobranchia</taxon>
        <taxon>Pteriomorphia</taxon>
        <taxon>Arcoida</taxon>
        <taxon>Arcoidea</taxon>
        <taxon>Arcidae</taxon>
        <taxon>Tegillarca</taxon>
    </lineage>
</organism>
<protein>
    <submittedName>
        <fullName evidence="2">Uncharacterized protein</fullName>
    </submittedName>
</protein>
<evidence type="ECO:0000313" key="2">
    <source>
        <dbReference type="EMBL" id="KAJ8314059.1"/>
    </source>
</evidence>
<feature type="signal peptide" evidence="1">
    <location>
        <begin position="1"/>
        <end position="18"/>
    </location>
</feature>
<dbReference type="Proteomes" id="UP001217089">
    <property type="component" value="Unassembled WGS sequence"/>
</dbReference>
<keyword evidence="3" id="KW-1185">Reference proteome</keyword>
<proteinExistence type="predicted"/>
<sequence>MLLLRFLLVIGALSFGECRLENDNCWELVFRGLSGIGKQIYQAWTKTTSNPCTLAGGCISNNLDLAVATLPNNTHLKSPLVDQWSTLNIEQRWLTYAKRFSVVQEGMSCTPAYYWWMTIADYRYSNSGYRCLFEKTGAYPLLIYAPSQHKSKFNDPKISGFRLAKAMTIHIKRRTES</sequence>
<name>A0ABQ9F9M2_TEGGR</name>
<gene>
    <name evidence="2" type="ORF">KUTeg_008620</name>
</gene>
<evidence type="ECO:0000256" key="1">
    <source>
        <dbReference type="SAM" id="SignalP"/>
    </source>
</evidence>
<evidence type="ECO:0000313" key="3">
    <source>
        <dbReference type="Proteomes" id="UP001217089"/>
    </source>
</evidence>
<dbReference type="EMBL" id="JARBDR010000342">
    <property type="protein sequence ID" value="KAJ8314059.1"/>
    <property type="molecule type" value="Genomic_DNA"/>
</dbReference>